<dbReference type="EMBL" id="CABDVU010000001">
    <property type="protein sequence ID" value="VTN15580.1"/>
    <property type="molecule type" value="Genomic_DNA"/>
</dbReference>
<dbReference type="AlphaFoldDB" id="A0A4U9DA64"/>
<sequence>MRDSTGSQHGRKPIKSYDAAIRGAFFDIARVADGADDIARHARYLADGLLFIENGTIQTLLPWQEGEQFLHPHKGYTDLRGRLLLPGFIDAPRPLSANGDDWRLRRTAAGVVNHLHLPG</sequence>
<dbReference type="SUPFAM" id="SSF51338">
    <property type="entry name" value="Composite domain of metallo-dependent hydrolases"/>
    <property type="match status" value="1"/>
</dbReference>
<proteinExistence type="predicted"/>
<organism evidence="1 2">
    <name type="scientific">Raoultella terrigena</name>
    <name type="common">Klebsiella terrigena</name>
    <dbReference type="NCBI Taxonomy" id="577"/>
    <lineage>
        <taxon>Bacteria</taxon>
        <taxon>Pseudomonadati</taxon>
        <taxon>Pseudomonadota</taxon>
        <taxon>Gammaproteobacteria</taxon>
        <taxon>Enterobacterales</taxon>
        <taxon>Enterobacteriaceae</taxon>
        <taxon>Klebsiella/Raoultella group</taxon>
        <taxon>Raoultella</taxon>
    </lineage>
</organism>
<accession>A0A4U9DA64</accession>
<dbReference type="EC" id="3.5.4.3" evidence="1"/>
<dbReference type="Gene3D" id="2.30.40.10">
    <property type="entry name" value="Urease, subunit C, domain 1"/>
    <property type="match status" value="1"/>
</dbReference>
<evidence type="ECO:0000313" key="2">
    <source>
        <dbReference type="Proteomes" id="UP000339249"/>
    </source>
</evidence>
<name>A0A4U9DA64_RAOTE</name>
<dbReference type="InterPro" id="IPR011059">
    <property type="entry name" value="Metal-dep_hydrolase_composite"/>
</dbReference>
<keyword evidence="1" id="KW-0378">Hydrolase</keyword>
<protein>
    <submittedName>
        <fullName evidence="1">Guanine deaminase</fullName>
        <ecNumber evidence="1">3.5.4.3</ecNumber>
    </submittedName>
</protein>
<dbReference type="Proteomes" id="UP000339249">
    <property type="component" value="Unassembled WGS sequence"/>
</dbReference>
<evidence type="ECO:0000313" key="1">
    <source>
        <dbReference type="EMBL" id="VTN15580.1"/>
    </source>
</evidence>
<reference evidence="1 2" key="1">
    <citation type="submission" date="2019-04" db="EMBL/GenBank/DDBJ databases">
        <authorList>
            <consortium name="Pathogen Informatics"/>
        </authorList>
    </citation>
    <scope>NUCLEOTIDE SEQUENCE [LARGE SCALE GENOMIC DNA]</scope>
    <source>
        <strain evidence="1 2">NCTC9185</strain>
    </source>
</reference>
<dbReference type="GO" id="GO:0008892">
    <property type="term" value="F:guanine deaminase activity"/>
    <property type="evidence" value="ECO:0007669"/>
    <property type="project" value="UniProtKB-EC"/>
</dbReference>
<gene>
    <name evidence="1" type="primary">guaD_3</name>
    <name evidence="1" type="ORF">NCTC9185_07668</name>
</gene>